<dbReference type="Proteomes" id="UP000239504">
    <property type="component" value="Unassembled WGS sequence"/>
</dbReference>
<evidence type="ECO:0000313" key="3">
    <source>
        <dbReference type="Proteomes" id="UP000239504"/>
    </source>
</evidence>
<comment type="caution">
    <text evidence="2">The sequence shown here is derived from an EMBL/GenBank/DDBJ whole genome shotgun (WGS) entry which is preliminary data.</text>
</comment>
<name>A0A2S7K3X9_9PROT</name>
<dbReference type="EMBL" id="PJCH01000010">
    <property type="protein sequence ID" value="PQA87148.1"/>
    <property type="molecule type" value="Genomic_DNA"/>
</dbReference>
<gene>
    <name evidence="2" type="ORF">CW354_14000</name>
</gene>
<proteinExistence type="predicted"/>
<keyword evidence="3" id="KW-1185">Reference proteome</keyword>
<feature type="region of interest" description="Disordered" evidence="1">
    <location>
        <begin position="62"/>
        <end position="82"/>
    </location>
</feature>
<reference evidence="2 3" key="1">
    <citation type="submission" date="2017-12" db="EMBL/GenBank/DDBJ databases">
        <authorList>
            <person name="Hurst M.R.H."/>
        </authorList>
    </citation>
    <scope>NUCLEOTIDE SEQUENCE [LARGE SCALE GENOMIC DNA]</scope>
    <source>
        <strain evidence="2 3">SY-3-19</strain>
    </source>
</reference>
<dbReference type="RefSeq" id="WP_104830706.1">
    <property type="nucleotide sequence ID" value="NZ_PJCH01000010.1"/>
</dbReference>
<organism evidence="2 3">
    <name type="scientific">Hyphococcus luteus</name>
    <dbReference type="NCBI Taxonomy" id="2058213"/>
    <lineage>
        <taxon>Bacteria</taxon>
        <taxon>Pseudomonadati</taxon>
        <taxon>Pseudomonadota</taxon>
        <taxon>Alphaproteobacteria</taxon>
        <taxon>Parvularculales</taxon>
        <taxon>Parvularculaceae</taxon>
        <taxon>Hyphococcus</taxon>
    </lineage>
</organism>
<dbReference type="AlphaFoldDB" id="A0A2S7K3X9"/>
<evidence type="ECO:0000313" key="2">
    <source>
        <dbReference type="EMBL" id="PQA87148.1"/>
    </source>
</evidence>
<sequence length="82" mass="9262">MNKANHAAQQQETPFGAFKKAVARFIGVKRLQHGVDFAEDDSIRDVFVGKRQYNMGDLWREPLDANSDAEEIPSGVSIEREQ</sequence>
<accession>A0A2S7K3X9</accession>
<evidence type="ECO:0000256" key="1">
    <source>
        <dbReference type="SAM" id="MobiDB-lite"/>
    </source>
</evidence>
<protein>
    <submittedName>
        <fullName evidence="2">Uncharacterized protein</fullName>
    </submittedName>
</protein>